<keyword evidence="4" id="KW-1185">Reference proteome</keyword>
<comment type="caution">
    <text evidence="3">The sequence shown here is derived from an EMBL/GenBank/DDBJ whole genome shotgun (WGS) entry which is preliminary data.</text>
</comment>
<dbReference type="InterPro" id="IPR045609">
    <property type="entry name" value="DUF6451"/>
</dbReference>
<evidence type="ECO:0000256" key="1">
    <source>
        <dbReference type="SAM" id="MobiDB-lite"/>
    </source>
</evidence>
<dbReference type="PANTHER" id="PTHR47027:SF25">
    <property type="entry name" value="REVERSE TRANSCRIPTASE DOMAIN-CONTAINING PROTEIN"/>
    <property type="match status" value="1"/>
</dbReference>
<reference evidence="3 4" key="1">
    <citation type="submission" date="2019-01" db="EMBL/GenBank/DDBJ databases">
        <title>A draft genome assembly of the solar-powered sea slug Elysia chlorotica.</title>
        <authorList>
            <person name="Cai H."/>
            <person name="Li Q."/>
            <person name="Fang X."/>
            <person name="Li J."/>
            <person name="Curtis N.E."/>
            <person name="Altenburger A."/>
            <person name="Shibata T."/>
            <person name="Feng M."/>
            <person name="Maeda T."/>
            <person name="Schwartz J.A."/>
            <person name="Shigenobu S."/>
            <person name="Lundholm N."/>
            <person name="Nishiyama T."/>
            <person name="Yang H."/>
            <person name="Hasebe M."/>
            <person name="Li S."/>
            <person name="Pierce S.K."/>
            <person name="Wang J."/>
        </authorList>
    </citation>
    <scope>NUCLEOTIDE SEQUENCE [LARGE SCALE GENOMIC DNA]</scope>
    <source>
        <strain evidence="3">EC2010</strain>
        <tissue evidence="3">Whole organism of an adult</tissue>
    </source>
</reference>
<dbReference type="Pfam" id="PF20049">
    <property type="entry name" value="DUF6451"/>
    <property type="match status" value="1"/>
</dbReference>
<evidence type="ECO:0000313" key="3">
    <source>
        <dbReference type="EMBL" id="RUS73157.1"/>
    </source>
</evidence>
<dbReference type="STRING" id="188477.A0A3S1BRH8"/>
<evidence type="ECO:0000313" key="4">
    <source>
        <dbReference type="Proteomes" id="UP000271974"/>
    </source>
</evidence>
<organism evidence="3 4">
    <name type="scientific">Elysia chlorotica</name>
    <name type="common">Eastern emerald elysia</name>
    <name type="synonym">Sea slug</name>
    <dbReference type="NCBI Taxonomy" id="188477"/>
    <lineage>
        <taxon>Eukaryota</taxon>
        <taxon>Metazoa</taxon>
        <taxon>Spiralia</taxon>
        <taxon>Lophotrochozoa</taxon>
        <taxon>Mollusca</taxon>
        <taxon>Gastropoda</taxon>
        <taxon>Heterobranchia</taxon>
        <taxon>Euthyneura</taxon>
        <taxon>Panpulmonata</taxon>
        <taxon>Sacoglossa</taxon>
        <taxon>Placobranchoidea</taxon>
        <taxon>Plakobranchidae</taxon>
        <taxon>Elysia</taxon>
    </lineage>
</organism>
<proteinExistence type="predicted"/>
<dbReference type="PANTHER" id="PTHR47027">
    <property type="entry name" value="REVERSE TRANSCRIPTASE DOMAIN-CONTAINING PROTEIN"/>
    <property type="match status" value="1"/>
</dbReference>
<gene>
    <name evidence="3" type="ORF">EGW08_019079</name>
</gene>
<sequence>MVIDHYFDDTSLLSLLFQKQQYVQEKLYHVAEEAGKTRLQINIRRTAAMRINNKQANALRLHGENIEKVDKFVFLGSVVSKDGGTDEESDAESTRLDTPSSPSNQSGGLQHYRPVRNKIRIFNTNVKSVLLYGSEIWSATKISTTKLQTFTSRCLINIVNLRWPEVVSNKELWGRTKKTLIETEIKKA</sequence>
<protein>
    <recommendedName>
        <fullName evidence="2">DUF6451 domain-containing protein</fullName>
    </recommendedName>
</protein>
<dbReference type="AlphaFoldDB" id="A0A3S1BRH8"/>
<feature type="domain" description="DUF6451" evidence="2">
    <location>
        <begin position="115"/>
        <end position="132"/>
    </location>
</feature>
<name>A0A3S1BRH8_ELYCH</name>
<feature type="compositionally biased region" description="Polar residues" evidence="1">
    <location>
        <begin position="96"/>
        <end position="108"/>
    </location>
</feature>
<dbReference type="EMBL" id="RQTK01000971">
    <property type="protein sequence ID" value="RUS73157.1"/>
    <property type="molecule type" value="Genomic_DNA"/>
</dbReference>
<evidence type="ECO:0000259" key="2">
    <source>
        <dbReference type="Pfam" id="PF20049"/>
    </source>
</evidence>
<feature type="region of interest" description="Disordered" evidence="1">
    <location>
        <begin position="82"/>
        <end position="110"/>
    </location>
</feature>
<dbReference type="Proteomes" id="UP000271974">
    <property type="component" value="Unassembled WGS sequence"/>
</dbReference>
<accession>A0A3S1BRH8</accession>
<dbReference type="OrthoDB" id="7384832at2759"/>